<dbReference type="AlphaFoldDB" id="A0A7Z2NVG7"/>
<evidence type="ECO:0000313" key="2">
    <source>
        <dbReference type="Proteomes" id="UP000464468"/>
    </source>
</evidence>
<sequence>MLMLIAASLWAASLAQEAQSAGRPVRPAGQSIRIPLSGTLPLRCNARVLRAEAASAIGQRMVLVISHGCNAEHIMQFSSPVLDEVLNGIGARITLDGADAYDRGSNSVSFLQSAAGVGERRLLISTPQPVDFSRLVVPGAVSITLTPR</sequence>
<dbReference type="Proteomes" id="UP000464468">
    <property type="component" value="Chromosome"/>
</dbReference>
<accession>A0A7Z2NVG7</accession>
<dbReference type="RefSeq" id="WP_160592443.1">
    <property type="nucleotide sequence ID" value="NZ_CP047895.1"/>
</dbReference>
<reference evidence="1 2" key="1">
    <citation type="submission" date="2020-01" db="EMBL/GenBank/DDBJ databases">
        <title>Sphingomonas sp. C33 whole genome sequece.</title>
        <authorList>
            <person name="Park C."/>
        </authorList>
    </citation>
    <scope>NUCLEOTIDE SEQUENCE [LARGE SCALE GENOMIC DNA]</scope>
    <source>
        <strain evidence="1 2">C33</strain>
    </source>
</reference>
<name>A0A7Z2NVG7_9SPHN</name>
<dbReference type="KEGG" id="schy:GVO57_06255"/>
<gene>
    <name evidence="1" type="ORF">GVO57_06255</name>
</gene>
<organism evidence="1 2">
    <name type="scientific">Sphingomonas changnyeongensis</name>
    <dbReference type="NCBI Taxonomy" id="2698679"/>
    <lineage>
        <taxon>Bacteria</taxon>
        <taxon>Pseudomonadati</taxon>
        <taxon>Pseudomonadota</taxon>
        <taxon>Alphaproteobacteria</taxon>
        <taxon>Sphingomonadales</taxon>
        <taxon>Sphingomonadaceae</taxon>
        <taxon>Sphingomonas</taxon>
    </lineage>
</organism>
<proteinExistence type="predicted"/>
<protein>
    <submittedName>
        <fullName evidence="1">Uncharacterized protein</fullName>
    </submittedName>
</protein>
<dbReference type="EMBL" id="CP047895">
    <property type="protein sequence ID" value="QHL90515.1"/>
    <property type="molecule type" value="Genomic_DNA"/>
</dbReference>
<keyword evidence="2" id="KW-1185">Reference proteome</keyword>
<evidence type="ECO:0000313" key="1">
    <source>
        <dbReference type="EMBL" id="QHL90515.1"/>
    </source>
</evidence>